<evidence type="ECO:0000256" key="1">
    <source>
        <dbReference type="ARBA" id="ARBA00022723"/>
    </source>
</evidence>
<dbReference type="SFLD" id="SFLDG01135">
    <property type="entry name" value="C1.5.6:_HAD__Beta-PGM__Phospha"/>
    <property type="match status" value="1"/>
</dbReference>
<dbReference type="NCBIfam" id="TIGR01509">
    <property type="entry name" value="HAD-SF-IA-v3"/>
    <property type="match status" value="1"/>
</dbReference>
<dbReference type="InterPro" id="IPR023214">
    <property type="entry name" value="HAD_sf"/>
</dbReference>
<reference evidence="4" key="1">
    <citation type="submission" date="2016-03" db="EMBL/GenBank/DDBJ databases">
        <title>Mechanisms controlling the formation of the plant cell surface in tip-growing cells are functionally conserved among land plants.</title>
        <authorList>
            <person name="Honkanen S."/>
            <person name="Jones V.A."/>
            <person name="Morieri G."/>
            <person name="Champion C."/>
            <person name="Hetherington A.J."/>
            <person name="Kelly S."/>
            <person name="Saint-Marcoux D."/>
            <person name="Proust H."/>
            <person name="Prescott H."/>
            <person name="Dolan L."/>
        </authorList>
    </citation>
    <scope>NUCLEOTIDE SEQUENCE [LARGE SCALE GENOMIC DNA]</scope>
    <source>
        <tissue evidence="4">Whole gametophyte</tissue>
    </source>
</reference>
<evidence type="ECO:0000256" key="2">
    <source>
        <dbReference type="ARBA" id="ARBA00022801"/>
    </source>
</evidence>
<evidence type="ECO:0000313" key="5">
    <source>
        <dbReference type="Proteomes" id="UP000077202"/>
    </source>
</evidence>
<dbReference type="SFLD" id="SFLDS00003">
    <property type="entry name" value="Haloacid_Dehalogenase"/>
    <property type="match status" value="1"/>
</dbReference>
<gene>
    <name evidence="4" type="ORF">AXG93_2884s1140</name>
</gene>
<sequence>MAMASVAAKLPIVQLGCTSKPALAAAAAPAASISSHQASSFFSSNLVALKQCSSRPLSDSKARVHKSRSGFVVKAEARALPDALLFDCDGVLVDTERDGHRISFNIAFSELNDSLFRTIGVLAVDECYLSTFFYKDVYKGLPTVWDVELYGELLKIGGGKERMTHYYNKVGWPETAPTREVARKDFIAGLHKRKTDLFMELVDQGSLPLRPGVASLIDQALDSGVSVAVCSTSNEKAVSAIVRVMLGEDRAAKIRIFAGDIVPRKKPDPAIYQLAARTLGVSAEKCVVIEDSHIGLTAAKAAGMKCIVTKSGYTEDEDFSAADAVFPCIGDKPSVNFDLDFAASLLTSTASSLA</sequence>
<dbReference type="GO" id="GO:0016787">
    <property type="term" value="F:hydrolase activity"/>
    <property type="evidence" value="ECO:0007669"/>
    <property type="project" value="UniProtKB-KW"/>
</dbReference>
<dbReference type="Pfam" id="PF00702">
    <property type="entry name" value="Hydrolase"/>
    <property type="match status" value="1"/>
</dbReference>
<protein>
    <recommendedName>
        <fullName evidence="6">Haloacid dehalogenase-like hydrolase domain-containing protein</fullName>
    </recommendedName>
</protein>
<organism evidence="4 5">
    <name type="scientific">Marchantia polymorpha subsp. ruderalis</name>
    <dbReference type="NCBI Taxonomy" id="1480154"/>
    <lineage>
        <taxon>Eukaryota</taxon>
        <taxon>Viridiplantae</taxon>
        <taxon>Streptophyta</taxon>
        <taxon>Embryophyta</taxon>
        <taxon>Marchantiophyta</taxon>
        <taxon>Marchantiopsida</taxon>
        <taxon>Marchantiidae</taxon>
        <taxon>Marchantiales</taxon>
        <taxon>Marchantiaceae</taxon>
        <taxon>Marchantia</taxon>
    </lineage>
</organism>
<evidence type="ECO:0008006" key="6">
    <source>
        <dbReference type="Google" id="ProtNLM"/>
    </source>
</evidence>
<dbReference type="Proteomes" id="UP000077202">
    <property type="component" value="Unassembled WGS sequence"/>
</dbReference>
<proteinExistence type="inferred from homology"/>
<dbReference type="AlphaFoldDB" id="A0A176WM60"/>
<dbReference type="InterPro" id="IPR006439">
    <property type="entry name" value="HAD-SF_hydro_IA"/>
</dbReference>
<dbReference type="Gene3D" id="3.40.50.1000">
    <property type="entry name" value="HAD superfamily/HAD-like"/>
    <property type="match status" value="1"/>
</dbReference>
<dbReference type="CDD" id="cd07528">
    <property type="entry name" value="HAD_CbbY-like"/>
    <property type="match status" value="1"/>
</dbReference>
<keyword evidence="2" id="KW-0378">Hydrolase</keyword>
<evidence type="ECO:0000256" key="3">
    <source>
        <dbReference type="ARBA" id="ARBA00061496"/>
    </source>
</evidence>
<dbReference type="InterPro" id="IPR044999">
    <property type="entry name" value="CbbY-like"/>
</dbReference>
<dbReference type="FunFam" id="3.40.50.1000:FF:000036">
    <property type="entry name" value="HAD family hydrolase"/>
    <property type="match status" value="1"/>
</dbReference>
<dbReference type="Gene3D" id="1.10.150.240">
    <property type="entry name" value="Putative phosphatase, domain 2"/>
    <property type="match status" value="1"/>
</dbReference>
<dbReference type="PANTHER" id="PTHR42896">
    <property type="entry name" value="XYLULOSE-1,5-BISPHOSPHATE (XUBP) PHOSPHATASE"/>
    <property type="match status" value="1"/>
</dbReference>
<dbReference type="SFLD" id="SFLDF00035">
    <property type="entry name" value="phosphoglycolate_phosphatase"/>
    <property type="match status" value="1"/>
</dbReference>
<keyword evidence="1" id="KW-0479">Metal-binding</keyword>
<dbReference type="SUPFAM" id="SSF56784">
    <property type="entry name" value="HAD-like"/>
    <property type="match status" value="1"/>
</dbReference>
<dbReference type="InterPro" id="IPR036412">
    <property type="entry name" value="HAD-like_sf"/>
</dbReference>
<keyword evidence="5" id="KW-1185">Reference proteome</keyword>
<accession>A0A176WM60</accession>
<comment type="caution">
    <text evidence="4">The sequence shown here is derived from an EMBL/GenBank/DDBJ whole genome shotgun (WGS) entry which is preliminary data.</text>
</comment>
<dbReference type="SFLD" id="SFLDG01129">
    <property type="entry name" value="C1.5:_HAD__Beta-PGM__Phosphata"/>
    <property type="match status" value="1"/>
</dbReference>
<name>A0A176WM60_MARPO</name>
<dbReference type="GO" id="GO:0046872">
    <property type="term" value="F:metal ion binding"/>
    <property type="evidence" value="ECO:0007669"/>
    <property type="project" value="UniProtKB-KW"/>
</dbReference>
<dbReference type="InterPro" id="IPR023198">
    <property type="entry name" value="PGP-like_dom2"/>
</dbReference>
<dbReference type="EMBL" id="LVLJ01000572">
    <property type="protein sequence ID" value="OAE33741.1"/>
    <property type="molecule type" value="Genomic_DNA"/>
</dbReference>
<evidence type="ECO:0000313" key="4">
    <source>
        <dbReference type="EMBL" id="OAE33741.1"/>
    </source>
</evidence>
<comment type="similarity">
    <text evidence="3">Belongs to the HAD-like hydrolase superfamily. DOG/GPP family.</text>
</comment>
<dbReference type="PANTHER" id="PTHR42896:SF2">
    <property type="entry name" value="CBBY-LIKE PROTEIN"/>
    <property type="match status" value="1"/>
</dbReference>